<dbReference type="AlphaFoldDB" id="A0A815CH16"/>
<dbReference type="Proteomes" id="UP000663889">
    <property type="component" value="Unassembled WGS sequence"/>
</dbReference>
<evidence type="ECO:0000313" key="3">
    <source>
        <dbReference type="Proteomes" id="UP000663889"/>
    </source>
</evidence>
<evidence type="ECO:0000256" key="1">
    <source>
        <dbReference type="SAM" id="MobiDB-lite"/>
    </source>
</evidence>
<comment type="caution">
    <text evidence="2">The sequence shown here is derived from an EMBL/GenBank/DDBJ whole genome shotgun (WGS) entry which is preliminary data.</text>
</comment>
<protein>
    <submittedName>
        <fullName evidence="2">Uncharacterized protein</fullName>
    </submittedName>
</protein>
<proteinExistence type="predicted"/>
<feature type="compositionally biased region" description="Basic and acidic residues" evidence="1">
    <location>
        <begin position="139"/>
        <end position="156"/>
    </location>
</feature>
<accession>A0A815CH16</accession>
<name>A0A815CH16_9BILA</name>
<feature type="compositionally biased region" description="Polar residues" evidence="1">
    <location>
        <begin position="114"/>
        <end position="124"/>
    </location>
</feature>
<evidence type="ECO:0000313" key="2">
    <source>
        <dbReference type="EMBL" id="CAF1284088.1"/>
    </source>
</evidence>
<organism evidence="2 3">
    <name type="scientific">Rotaria sordida</name>
    <dbReference type="NCBI Taxonomy" id="392033"/>
    <lineage>
        <taxon>Eukaryota</taxon>
        <taxon>Metazoa</taxon>
        <taxon>Spiralia</taxon>
        <taxon>Gnathifera</taxon>
        <taxon>Rotifera</taxon>
        <taxon>Eurotatoria</taxon>
        <taxon>Bdelloidea</taxon>
        <taxon>Philodinida</taxon>
        <taxon>Philodinidae</taxon>
        <taxon>Rotaria</taxon>
    </lineage>
</organism>
<dbReference type="EMBL" id="CAJNOU010002046">
    <property type="protein sequence ID" value="CAF1284088.1"/>
    <property type="molecule type" value="Genomic_DNA"/>
</dbReference>
<reference evidence="2" key="1">
    <citation type="submission" date="2021-02" db="EMBL/GenBank/DDBJ databases">
        <authorList>
            <person name="Nowell W R."/>
        </authorList>
    </citation>
    <scope>NUCLEOTIDE SEQUENCE</scope>
</reference>
<sequence>MDTVGYIYDTPFDPSNPLANLITDDDDSGDSSYQFHIDVNLQSGRTYILVVTTHWEYTRGDYSISVTGPASVGLMSITPSTSRPIVTPSTAPSVSSLYAGTLSSSSPVFIRPNSGKQTDSNKGSDLNKTKTSDKKRKLKSVDDTKQPGTKRQDWSDPTKMTGNDPPYGKAGGSTDAHNPDRGKQP</sequence>
<feature type="region of interest" description="Disordered" evidence="1">
    <location>
        <begin position="105"/>
        <end position="185"/>
    </location>
</feature>
<gene>
    <name evidence="2" type="ORF">SEV965_LOCUS25417</name>
</gene>